<dbReference type="PATRIC" id="fig|61435.5.peg.1513"/>
<evidence type="ECO:0000313" key="2">
    <source>
        <dbReference type="EMBL" id="KSV17306.1"/>
    </source>
</evidence>
<keyword evidence="1" id="KW-0472">Membrane</keyword>
<sequence length="158" mass="16691">MKGGEKALQKIFGVVVGIIGIAIVFIFYPMIMDSTHDVQTDRYVETEAAVATGAGETSAGVVLTYELYNNVNTSVISITSDEVTDVPVAGTWTQATKTLTVTGLAAEDSRTLTITYEYDALTDFTGMSAFAGIIPLLILVAIISVLVAGIWSGFKGRG</sequence>
<dbReference type="AlphaFoldDB" id="A0A0V8M0M2"/>
<name>A0A0V8M0M2_9CHLR</name>
<dbReference type="Proteomes" id="UP000053577">
    <property type="component" value="Unassembled WGS sequence"/>
</dbReference>
<feature type="transmembrane region" description="Helical" evidence="1">
    <location>
        <begin position="12"/>
        <end position="31"/>
    </location>
</feature>
<reference evidence="2 3" key="1">
    <citation type="journal article" date="2015" name="Sci. Rep.">
        <title>A comparative genomics and reductive dehalogenase gene transcription study of two chloroethene-respiring bacteria, Dehalococcoides mccartyi strains MB and 11a.</title>
        <authorList>
            <person name="Low A."/>
            <person name="Shen Z."/>
            <person name="Cheng D."/>
            <person name="Rogers M.J."/>
            <person name="Lee P.K."/>
            <person name="He J."/>
        </authorList>
    </citation>
    <scope>NUCLEOTIDE SEQUENCE [LARGE SCALE GENOMIC DNA]</scope>
    <source>
        <strain evidence="2 3">MB</strain>
    </source>
</reference>
<evidence type="ECO:0000256" key="1">
    <source>
        <dbReference type="SAM" id="Phobius"/>
    </source>
</evidence>
<keyword evidence="1" id="KW-1133">Transmembrane helix</keyword>
<keyword evidence="1" id="KW-0812">Transmembrane</keyword>
<feature type="transmembrane region" description="Helical" evidence="1">
    <location>
        <begin position="129"/>
        <end position="154"/>
    </location>
</feature>
<evidence type="ECO:0000313" key="3">
    <source>
        <dbReference type="Proteomes" id="UP000053577"/>
    </source>
</evidence>
<proteinExistence type="predicted"/>
<accession>A0A0V8M0M2</accession>
<comment type="caution">
    <text evidence="2">The sequence shown here is derived from an EMBL/GenBank/DDBJ whole genome shotgun (WGS) entry which is preliminary data.</text>
</comment>
<dbReference type="EMBL" id="JGYD01000025">
    <property type="protein sequence ID" value="KSV17306.1"/>
    <property type="molecule type" value="Genomic_DNA"/>
</dbReference>
<protein>
    <submittedName>
        <fullName evidence="2">Uncharacterized protein</fullName>
    </submittedName>
</protein>
<organism evidence="2 3">
    <name type="scientific">Dehalococcoides mccartyi</name>
    <dbReference type="NCBI Taxonomy" id="61435"/>
    <lineage>
        <taxon>Bacteria</taxon>
        <taxon>Bacillati</taxon>
        <taxon>Chloroflexota</taxon>
        <taxon>Dehalococcoidia</taxon>
        <taxon>Dehalococcoidales</taxon>
        <taxon>Dehalococcoidaceae</taxon>
        <taxon>Dehalococcoides</taxon>
    </lineage>
</organism>
<gene>
    <name evidence="2" type="ORF">DA01_07715</name>
</gene>